<organism evidence="1 2">
    <name type="scientific">Caerostris extrusa</name>
    <name type="common">Bark spider</name>
    <name type="synonym">Caerostris bankana</name>
    <dbReference type="NCBI Taxonomy" id="172846"/>
    <lineage>
        <taxon>Eukaryota</taxon>
        <taxon>Metazoa</taxon>
        <taxon>Ecdysozoa</taxon>
        <taxon>Arthropoda</taxon>
        <taxon>Chelicerata</taxon>
        <taxon>Arachnida</taxon>
        <taxon>Araneae</taxon>
        <taxon>Araneomorphae</taxon>
        <taxon>Entelegynae</taxon>
        <taxon>Araneoidea</taxon>
        <taxon>Araneidae</taxon>
        <taxon>Caerostris</taxon>
    </lineage>
</organism>
<sequence length="83" mass="8654">MCALKEAKGRGISLASVFSGGVQASRRPPVDYGGCRGEGQRGMEAKGRRISLASVFSGESKRRDDPLDYGGCGGGSRGWSVIC</sequence>
<comment type="caution">
    <text evidence="1">The sequence shown here is derived from an EMBL/GenBank/DDBJ whole genome shotgun (WGS) entry which is preliminary data.</text>
</comment>
<dbReference type="AlphaFoldDB" id="A0AAV4WE51"/>
<protein>
    <submittedName>
        <fullName evidence="1">Uncharacterized protein</fullName>
    </submittedName>
</protein>
<proteinExistence type="predicted"/>
<keyword evidence="2" id="KW-1185">Reference proteome</keyword>
<name>A0AAV4WE51_CAEEX</name>
<evidence type="ECO:0000313" key="2">
    <source>
        <dbReference type="Proteomes" id="UP001054945"/>
    </source>
</evidence>
<gene>
    <name evidence="1" type="ORF">CEXT_671971</name>
</gene>
<dbReference type="EMBL" id="BPLR01016033">
    <property type="protein sequence ID" value="GIY80648.1"/>
    <property type="molecule type" value="Genomic_DNA"/>
</dbReference>
<evidence type="ECO:0000313" key="1">
    <source>
        <dbReference type="EMBL" id="GIY80648.1"/>
    </source>
</evidence>
<accession>A0AAV4WE51</accession>
<dbReference type="Proteomes" id="UP001054945">
    <property type="component" value="Unassembled WGS sequence"/>
</dbReference>
<reference evidence="1 2" key="1">
    <citation type="submission" date="2021-06" db="EMBL/GenBank/DDBJ databases">
        <title>Caerostris extrusa draft genome.</title>
        <authorList>
            <person name="Kono N."/>
            <person name="Arakawa K."/>
        </authorList>
    </citation>
    <scope>NUCLEOTIDE SEQUENCE [LARGE SCALE GENOMIC DNA]</scope>
</reference>